<comment type="caution">
    <text evidence="1">The sequence shown here is derived from an EMBL/GenBank/DDBJ whole genome shotgun (WGS) entry which is preliminary data.</text>
</comment>
<evidence type="ECO:0000313" key="1">
    <source>
        <dbReference type="EMBL" id="KGO31686.1"/>
    </source>
</evidence>
<accession>A0ABR4XR99</accession>
<gene>
    <name evidence="1" type="ORF">Q757_05660</name>
</gene>
<proteinExistence type="predicted"/>
<reference evidence="1 2" key="1">
    <citation type="journal article" date="2014" name="Antonie Van Leeuwenhoek">
        <title>Oenococcus alcoholitolerans sp. nov., a lactic acid bacteria isolated from cachaca and ethanol fermentation processes.</title>
        <authorList>
            <person name="Badotti F."/>
            <person name="Moreira A.P."/>
            <person name="Tonon L.A."/>
            <person name="de Lucena B.T."/>
            <person name="Gomes Fde C."/>
            <person name="Kruger R."/>
            <person name="Thompson C.C."/>
            <person name="de Morais M.A.Jr."/>
            <person name="Rosa C.A."/>
            <person name="Thompson F.L."/>
        </authorList>
    </citation>
    <scope>NUCLEOTIDE SEQUENCE [LARGE SCALE GENOMIC DNA]</scope>
    <source>
        <strain evidence="1 2">UFRJ-M7.2.18</strain>
    </source>
</reference>
<protein>
    <submittedName>
        <fullName evidence="1">Uncharacterized protein</fullName>
    </submittedName>
</protein>
<keyword evidence="2" id="KW-1185">Reference proteome</keyword>
<dbReference type="EMBL" id="AXCV01000249">
    <property type="protein sequence ID" value="KGO31686.1"/>
    <property type="molecule type" value="Genomic_DNA"/>
</dbReference>
<dbReference type="Proteomes" id="UP000030023">
    <property type="component" value="Unassembled WGS sequence"/>
</dbReference>
<evidence type="ECO:0000313" key="2">
    <source>
        <dbReference type="Proteomes" id="UP000030023"/>
    </source>
</evidence>
<sequence length="67" mass="7602">MVSQLETTFADKNDVEVSHAAGKVDPRDRLYHLDIGADPKFPMFSKKNAEIVEHDFPELTASEIEDR</sequence>
<name>A0ABR4XR99_9LACO</name>
<organism evidence="1 2">
    <name type="scientific">Oenococcus alcoholitolerans</name>
    <dbReference type="NCBI Taxonomy" id="931074"/>
    <lineage>
        <taxon>Bacteria</taxon>
        <taxon>Bacillati</taxon>
        <taxon>Bacillota</taxon>
        <taxon>Bacilli</taxon>
        <taxon>Lactobacillales</taxon>
        <taxon>Lactobacillaceae</taxon>
        <taxon>Oenococcus</taxon>
    </lineage>
</organism>